<dbReference type="HOGENOM" id="CLU_2088330_0_0_1"/>
<accession>A0A0D9X720</accession>
<dbReference type="Gramene" id="LPERR08G09930.1">
    <property type="protein sequence ID" value="LPERR08G09930.1"/>
    <property type="gene ID" value="LPERR08G09930"/>
</dbReference>
<reference evidence="2 3" key="1">
    <citation type="submission" date="2012-08" db="EMBL/GenBank/DDBJ databases">
        <title>Oryza genome evolution.</title>
        <authorList>
            <person name="Wing R.A."/>
        </authorList>
    </citation>
    <scope>NUCLEOTIDE SEQUENCE</scope>
</reference>
<feature type="region of interest" description="Disordered" evidence="1">
    <location>
        <begin position="1"/>
        <end position="62"/>
    </location>
</feature>
<protein>
    <submittedName>
        <fullName evidence="2">Uncharacterized protein</fullName>
    </submittedName>
</protein>
<keyword evidence="3" id="KW-1185">Reference proteome</keyword>
<reference evidence="3" key="2">
    <citation type="submission" date="2013-12" db="EMBL/GenBank/DDBJ databases">
        <authorList>
            <person name="Yu Y."/>
            <person name="Lee S."/>
            <person name="de Baynast K."/>
            <person name="Wissotski M."/>
            <person name="Liu L."/>
            <person name="Talag J."/>
            <person name="Goicoechea J."/>
            <person name="Angelova A."/>
            <person name="Jetty R."/>
            <person name="Kudrna D."/>
            <person name="Golser W."/>
            <person name="Rivera L."/>
            <person name="Zhang J."/>
            <person name="Wing R."/>
        </authorList>
    </citation>
    <scope>NUCLEOTIDE SEQUENCE</scope>
</reference>
<reference evidence="2" key="3">
    <citation type="submission" date="2015-04" db="UniProtKB">
        <authorList>
            <consortium name="EnsemblPlants"/>
        </authorList>
    </citation>
    <scope>IDENTIFICATION</scope>
</reference>
<sequence length="117" mass="12403">MAAEGSMAPFPTRIFSSDSSDDVAHCRPLSVASQSGTPLTGLPRRLHHATAAQEVSADQPPSALLHRHQTLRQTVSLDAALPPNPPQPCARSTIPSQVSLLSVPDVLWCTLDAMSLD</sequence>
<evidence type="ECO:0000313" key="2">
    <source>
        <dbReference type="EnsemblPlants" id="LPERR08G09930.1"/>
    </source>
</evidence>
<dbReference type="AlphaFoldDB" id="A0A0D9X720"/>
<dbReference type="Proteomes" id="UP000032180">
    <property type="component" value="Chromosome 8"/>
</dbReference>
<name>A0A0D9X720_9ORYZ</name>
<evidence type="ECO:0000256" key="1">
    <source>
        <dbReference type="SAM" id="MobiDB-lite"/>
    </source>
</evidence>
<organism evidence="2 3">
    <name type="scientific">Leersia perrieri</name>
    <dbReference type="NCBI Taxonomy" id="77586"/>
    <lineage>
        <taxon>Eukaryota</taxon>
        <taxon>Viridiplantae</taxon>
        <taxon>Streptophyta</taxon>
        <taxon>Embryophyta</taxon>
        <taxon>Tracheophyta</taxon>
        <taxon>Spermatophyta</taxon>
        <taxon>Magnoliopsida</taxon>
        <taxon>Liliopsida</taxon>
        <taxon>Poales</taxon>
        <taxon>Poaceae</taxon>
        <taxon>BOP clade</taxon>
        <taxon>Oryzoideae</taxon>
        <taxon>Oryzeae</taxon>
        <taxon>Oryzinae</taxon>
        <taxon>Leersia</taxon>
    </lineage>
</organism>
<evidence type="ECO:0000313" key="3">
    <source>
        <dbReference type="Proteomes" id="UP000032180"/>
    </source>
</evidence>
<dbReference type="EnsemblPlants" id="LPERR08G09930.1">
    <property type="protein sequence ID" value="LPERR08G09930.1"/>
    <property type="gene ID" value="LPERR08G09930"/>
</dbReference>
<proteinExistence type="predicted"/>